<evidence type="ECO:0000256" key="5">
    <source>
        <dbReference type="PROSITE-ProRule" id="PRU00277"/>
    </source>
</evidence>
<dbReference type="InterPro" id="IPR041232">
    <property type="entry name" value="NPL"/>
</dbReference>
<dbReference type="Proteomes" id="UP000824469">
    <property type="component" value="Unassembled WGS sequence"/>
</dbReference>
<evidence type="ECO:0000313" key="8">
    <source>
        <dbReference type="EMBL" id="KAH9322265.1"/>
    </source>
</evidence>
<dbReference type="EC" id="5.2.1.8" evidence="2 5"/>
<dbReference type="Pfam" id="PF00254">
    <property type="entry name" value="FKBP_C"/>
    <property type="match status" value="1"/>
</dbReference>
<comment type="catalytic activity">
    <reaction evidence="1 5">
        <text>[protein]-peptidylproline (omega=180) = [protein]-peptidylproline (omega=0)</text>
        <dbReference type="Rhea" id="RHEA:16237"/>
        <dbReference type="Rhea" id="RHEA-COMP:10747"/>
        <dbReference type="Rhea" id="RHEA-COMP:10748"/>
        <dbReference type="ChEBI" id="CHEBI:83833"/>
        <dbReference type="ChEBI" id="CHEBI:83834"/>
        <dbReference type="EC" id="5.2.1.8"/>
    </reaction>
</comment>
<feature type="non-terminal residue" evidence="8">
    <location>
        <position position="1"/>
    </location>
</feature>
<keyword evidence="9" id="KW-1185">Reference proteome</keyword>
<evidence type="ECO:0000259" key="7">
    <source>
        <dbReference type="PROSITE" id="PS50059"/>
    </source>
</evidence>
<feature type="region of interest" description="Disordered" evidence="6">
    <location>
        <begin position="148"/>
        <end position="167"/>
    </location>
</feature>
<dbReference type="PANTHER" id="PTHR43811">
    <property type="entry name" value="FKBP-TYPE PEPTIDYL-PROLYL CIS-TRANS ISOMERASE FKPA"/>
    <property type="match status" value="1"/>
</dbReference>
<dbReference type="GO" id="GO:0003755">
    <property type="term" value="F:peptidyl-prolyl cis-trans isomerase activity"/>
    <property type="evidence" value="ECO:0007669"/>
    <property type="project" value="UniProtKB-KW"/>
</dbReference>
<feature type="compositionally biased region" description="Basic residues" evidence="6">
    <location>
        <begin position="264"/>
        <end position="275"/>
    </location>
</feature>
<keyword evidence="3 5" id="KW-0697">Rotamase</keyword>
<feature type="region of interest" description="Disordered" evidence="6">
    <location>
        <begin position="257"/>
        <end position="286"/>
    </location>
</feature>
<dbReference type="EMBL" id="JAHRHJ020000003">
    <property type="protein sequence ID" value="KAH9322265.1"/>
    <property type="molecule type" value="Genomic_DNA"/>
</dbReference>
<organism evidence="8 9">
    <name type="scientific">Taxus chinensis</name>
    <name type="common">Chinese yew</name>
    <name type="synonym">Taxus wallichiana var. chinensis</name>
    <dbReference type="NCBI Taxonomy" id="29808"/>
    <lineage>
        <taxon>Eukaryota</taxon>
        <taxon>Viridiplantae</taxon>
        <taxon>Streptophyta</taxon>
        <taxon>Embryophyta</taxon>
        <taxon>Tracheophyta</taxon>
        <taxon>Spermatophyta</taxon>
        <taxon>Pinopsida</taxon>
        <taxon>Pinidae</taxon>
        <taxon>Conifers II</taxon>
        <taxon>Cupressales</taxon>
        <taxon>Taxaceae</taxon>
        <taxon>Taxus</taxon>
    </lineage>
</organism>
<feature type="domain" description="PPIase FKBP-type" evidence="7">
    <location>
        <begin position="341"/>
        <end position="416"/>
    </location>
</feature>
<feature type="compositionally biased region" description="Acidic residues" evidence="6">
    <location>
        <begin position="205"/>
        <end position="214"/>
    </location>
</feature>
<dbReference type="PROSITE" id="PS50059">
    <property type="entry name" value="FKBP_PPIASE"/>
    <property type="match status" value="1"/>
</dbReference>
<dbReference type="SUPFAM" id="SSF54534">
    <property type="entry name" value="FKBP-like"/>
    <property type="match status" value="1"/>
</dbReference>
<dbReference type="Gene3D" id="3.10.50.40">
    <property type="match status" value="1"/>
</dbReference>
<dbReference type="Gene3D" id="2.60.120.340">
    <property type="entry name" value="Nucleoplasmin core domain"/>
    <property type="match status" value="1"/>
</dbReference>
<evidence type="ECO:0000256" key="1">
    <source>
        <dbReference type="ARBA" id="ARBA00000971"/>
    </source>
</evidence>
<gene>
    <name evidence="8" type="ORF">KI387_016904</name>
</gene>
<evidence type="ECO:0000256" key="3">
    <source>
        <dbReference type="ARBA" id="ARBA00023110"/>
    </source>
</evidence>
<evidence type="ECO:0000256" key="2">
    <source>
        <dbReference type="ARBA" id="ARBA00013194"/>
    </source>
</evidence>
<keyword evidence="4 5" id="KW-0413">Isomerase</keyword>
<dbReference type="Pfam" id="PF17800">
    <property type="entry name" value="NPL"/>
    <property type="match status" value="1"/>
</dbReference>
<dbReference type="OMA" id="TLVKIHY"/>
<sequence length="416" mass="45409">VEVKCGKPVNLNKDSEKGRLHLTQATLGLGSSGQKSVVQCNVGDRPGVLLCSLLSGKTETCSLNLQFEEEEVIFSVLGPTSVHLTGYYISSNEGRPDVSDISGEDIAGDSEDFNDSSSDDDYEEDFIDDDDDVMVSLGVPNTGVRIEEIEDEEASKEQTKDVLKKKKKDKEKQKTISLVKGAVVCSKSDIIENESVEKLTKEENQDLSESEDGDGFPICVKRKSRENGQREPLPKKQVIEGNFNAATVPSELTALDVPKESKLSKRKKKKVRNKKGNPSEMEITSGIPNNDLLEKIEQKILPTEKMGQEMEHGNNVRTFPNGLVIEELSMGKPDGKKAAPGSKVSVYYTGKLKKNGKLFDSNIGRKPFQFRLGVGEVISGWDVGVNGMRIGDKRRLTIPPSMGYGAKGAGEIPGNA</sequence>
<accession>A0AA38LH38</accession>
<evidence type="ECO:0000256" key="4">
    <source>
        <dbReference type="ARBA" id="ARBA00023235"/>
    </source>
</evidence>
<dbReference type="PANTHER" id="PTHR43811:SF19">
    <property type="entry name" value="39 KDA FK506-BINDING NUCLEAR PROTEIN"/>
    <property type="match status" value="1"/>
</dbReference>
<feature type="region of interest" description="Disordered" evidence="6">
    <location>
        <begin position="197"/>
        <end position="218"/>
    </location>
</feature>
<protein>
    <recommendedName>
        <fullName evidence="2 5">peptidylprolyl isomerase</fullName>
        <ecNumber evidence="2 5">5.2.1.8</ecNumber>
    </recommendedName>
</protein>
<feature type="non-terminal residue" evidence="8">
    <location>
        <position position="416"/>
    </location>
</feature>
<name>A0AA38LH38_TAXCH</name>
<dbReference type="AlphaFoldDB" id="A0AA38LH38"/>
<reference evidence="8 9" key="1">
    <citation type="journal article" date="2021" name="Nat. Plants">
        <title>The Taxus genome provides insights into paclitaxel biosynthesis.</title>
        <authorList>
            <person name="Xiong X."/>
            <person name="Gou J."/>
            <person name="Liao Q."/>
            <person name="Li Y."/>
            <person name="Zhou Q."/>
            <person name="Bi G."/>
            <person name="Li C."/>
            <person name="Du R."/>
            <person name="Wang X."/>
            <person name="Sun T."/>
            <person name="Guo L."/>
            <person name="Liang H."/>
            <person name="Lu P."/>
            <person name="Wu Y."/>
            <person name="Zhang Z."/>
            <person name="Ro D.K."/>
            <person name="Shang Y."/>
            <person name="Huang S."/>
            <person name="Yan J."/>
        </authorList>
    </citation>
    <scope>NUCLEOTIDE SEQUENCE [LARGE SCALE GENOMIC DNA]</scope>
    <source>
        <strain evidence="8">Ta-2019</strain>
    </source>
</reference>
<feature type="compositionally biased region" description="Acidic residues" evidence="6">
    <location>
        <begin position="102"/>
        <end position="121"/>
    </location>
</feature>
<feature type="region of interest" description="Disordered" evidence="6">
    <location>
        <begin position="93"/>
        <end position="121"/>
    </location>
</feature>
<proteinExistence type="predicted"/>
<comment type="caution">
    <text evidence="8">The sequence shown here is derived from an EMBL/GenBank/DDBJ whole genome shotgun (WGS) entry which is preliminary data.</text>
</comment>
<evidence type="ECO:0000256" key="6">
    <source>
        <dbReference type="SAM" id="MobiDB-lite"/>
    </source>
</evidence>
<dbReference type="InterPro" id="IPR001179">
    <property type="entry name" value="PPIase_FKBP_dom"/>
</dbReference>
<dbReference type="InterPro" id="IPR046357">
    <property type="entry name" value="PPIase_dom_sf"/>
</dbReference>
<evidence type="ECO:0000313" key="9">
    <source>
        <dbReference type="Proteomes" id="UP000824469"/>
    </source>
</evidence>